<keyword evidence="4" id="KW-1185">Reference proteome</keyword>
<evidence type="ECO:0000256" key="2">
    <source>
        <dbReference type="SAM" id="SignalP"/>
    </source>
</evidence>
<gene>
    <name evidence="3" type="ORF">M4V62_22630</name>
</gene>
<name>A0ABY4PW49_9ACTN</name>
<feature type="compositionally biased region" description="Basic and acidic residues" evidence="1">
    <location>
        <begin position="160"/>
        <end position="181"/>
    </location>
</feature>
<evidence type="ECO:0000313" key="3">
    <source>
        <dbReference type="EMBL" id="UQT57667.1"/>
    </source>
</evidence>
<protein>
    <recommendedName>
        <fullName evidence="5">Lipoprotein</fullName>
    </recommendedName>
</protein>
<feature type="compositionally biased region" description="Low complexity" evidence="1">
    <location>
        <begin position="116"/>
        <end position="125"/>
    </location>
</feature>
<feature type="compositionally biased region" description="Pro residues" evidence="1">
    <location>
        <begin position="131"/>
        <end position="153"/>
    </location>
</feature>
<feature type="region of interest" description="Disordered" evidence="1">
    <location>
        <begin position="23"/>
        <end position="187"/>
    </location>
</feature>
<evidence type="ECO:0000313" key="4">
    <source>
        <dbReference type="Proteomes" id="UP000829992"/>
    </source>
</evidence>
<accession>A0ABY4PW49</accession>
<dbReference type="PRINTS" id="PR01217">
    <property type="entry name" value="PRICHEXTENSN"/>
</dbReference>
<feature type="signal peptide" evidence="2">
    <location>
        <begin position="1"/>
        <end position="21"/>
    </location>
</feature>
<feature type="compositionally biased region" description="Low complexity" evidence="1">
    <location>
        <begin position="35"/>
        <end position="49"/>
    </location>
</feature>
<evidence type="ECO:0000256" key="1">
    <source>
        <dbReference type="SAM" id="MobiDB-lite"/>
    </source>
</evidence>
<dbReference type="Proteomes" id="UP000829992">
    <property type="component" value="Chromosome"/>
</dbReference>
<organism evidence="3 4">
    <name type="scientific">Streptomyces durmitorensis</name>
    <dbReference type="NCBI Taxonomy" id="319947"/>
    <lineage>
        <taxon>Bacteria</taxon>
        <taxon>Bacillati</taxon>
        <taxon>Actinomycetota</taxon>
        <taxon>Actinomycetes</taxon>
        <taxon>Kitasatosporales</taxon>
        <taxon>Streptomycetaceae</taxon>
        <taxon>Streptomyces</taxon>
    </lineage>
</organism>
<keyword evidence="2" id="KW-0732">Signal</keyword>
<evidence type="ECO:0008006" key="5">
    <source>
        <dbReference type="Google" id="ProtNLM"/>
    </source>
</evidence>
<dbReference type="PROSITE" id="PS51257">
    <property type="entry name" value="PROKAR_LIPOPROTEIN"/>
    <property type="match status" value="1"/>
</dbReference>
<reference evidence="3 4" key="1">
    <citation type="submission" date="2022-05" db="EMBL/GenBank/DDBJ databases">
        <authorList>
            <person name="Zhou X."/>
            <person name="Li K."/>
            <person name="Man Y."/>
        </authorList>
    </citation>
    <scope>NUCLEOTIDE SEQUENCE [LARGE SCALE GENOMIC DNA]</scope>
    <source>
        <strain evidence="3 4">MS405</strain>
    </source>
</reference>
<dbReference type="RefSeq" id="WP_249589057.1">
    <property type="nucleotide sequence ID" value="NZ_BAAAQL010000012.1"/>
</dbReference>
<proteinExistence type="predicted"/>
<feature type="chain" id="PRO_5046329067" description="Lipoprotein" evidence="2">
    <location>
        <begin position="22"/>
        <end position="187"/>
    </location>
</feature>
<sequence>MRQLYVPARWAAAAVAVMATAGCMSIGDDGGGEPGPARSAGERSAAAAPDGGSVTPGAGSAGKSGADRGDAKGKKGKKGKKGGGKERSGAHGESGSDAAQASASATGGGGDPAPPTKGGRPAPTRTKPDPPRPTPTPEPPKPTPTPTPEPTPEPSSSAHEPPKQDAQLGERSEGLRSREPSPEAGPA</sequence>
<dbReference type="EMBL" id="CP097289">
    <property type="protein sequence ID" value="UQT57667.1"/>
    <property type="molecule type" value="Genomic_DNA"/>
</dbReference>
<feature type="compositionally biased region" description="Low complexity" evidence="1">
    <location>
        <begin position="93"/>
        <end position="105"/>
    </location>
</feature>